<keyword evidence="3" id="KW-1185">Reference proteome</keyword>
<protein>
    <submittedName>
        <fullName evidence="2">Heterokaryon incompatibility protein-domain-containing protein</fullName>
    </submittedName>
</protein>
<dbReference type="PANTHER" id="PTHR10622:SF10">
    <property type="entry name" value="HET DOMAIN-CONTAINING PROTEIN"/>
    <property type="match status" value="1"/>
</dbReference>
<dbReference type="PANTHER" id="PTHR10622">
    <property type="entry name" value="HET DOMAIN-CONTAINING PROTEIN"/>
    <property type="match status" value="1"/>
</dbReference>
<comment type="caution">
    <text evidence="2">The sequence shown here is derived from an EMBL/GenBank/DDBJ whole genome shotgun (WGS) entry which is preliminary data.</text>
</comment>
<dbReference type="InterPro" id="IPR010730">
    <property type="entry name" value="HET"/>
</dbReference>
<evidence type="ECO:0000313" key="3">
    <source>
        <dbReference type="Proteomes" id="UP000813444"/>
    </source>
</evidence>
<proteinExistence type="predicted"/>
<dbReference type="Proteomes" id="UP000813444">
    <property type="component" value="Unassembled WGS sequence"/>
</dbReference>
<name>A0A8K0S9Z2_9HYPO</name>
<feature type="domain" description="Heterokaryon incompatibility" evidence="1">
    <location>
        <begin position="22"/>
        <end position="106"/>
    </location>
</feature>
<reference evidence="2" key="1">
    <citation type="journal article" date="2021" name="Nat. Commun.">
        <title>Genetic determinants of endophytism in the Arabidopsis root mycobiome.</title>
        <authorList>
            <person name="Mesny F."/>
            <person name="Miyauchi S."/>
            <person name="Thiergart T."/>
            <person name="Pickel B."/>
            <person name="Atanasova L."/>
            <person name="Karlsson M."/>
            <person name="Huettel B."/>
            <person name="Barry K.W."/>
            <person name="Haridas S."/>
            <person name="Chen C."/>
            <person name="Bauer D."/>
            <person name="Andreopoulos W."/>
            <person name="Pangilinan J."/>
            <person name="LaButti K."/>
            <person name="Riley R."/>
            <person name="Lipzen A."/>
            <person name="Clum A."/>
            <person name="Drula E."/>
            <person name="Henrissat B."/>
            <person name="Kohler A."/>
            <person name="Grigoriev I.V."/>
            <person name="Martin F.M."/>
            <person name="Hacquard S."/>
        </authorList>
    </citation>
    <scope>NUCLEOTIDE SEQUENCE</scope>
    <source>
        <strain evidence="2">MPI-CAGE-CH-0235</strain>
    </source>
</reference>
<accession>A0A8K0S9Z2</accession>
<dbReference type="OrthoDB" id="20872at2759"/>
<dbReference type="Pfam" id="PF06985">
    <property type="entry name" value="HET"/>
    <property type="match status" value="1"/>
</dbReference>
<dbReference type="EMBL" id="JAGPNK010000024">
    <property type="protein sequence ID" value="KAH7304332.1"/>
    <property type="molecule type" value="Genomic_DNA"/>
</dbReference>
<dbReference type="AlphaFoldDB" id="A0A8K0S9Z2"/>
<evidence type="ECO:0000259" key="1">
    <source>
        <dbReference type="Pfam" id="PF06985"/>
    </source>
</evidence>
<sequence>MRLLDATTLKLENFEHGSVPKYAVLSHRWTAQEVSMQELTTESGKQKQRFAKIRKCCEVARGDGLTHVWIDTCCIDKISSVELSEAINSMFRWYANAEVCYAYEGDSCWFD</sequence>
<organism evidence="2 3">
    <name type="scientific">Stachybotrys elegans</name>
    <dbReference type="NCBI Taxonomy" id="80388"/>
    <lineage>
        <taxon>Eukaryota</taxon>
        <taxon>Fungi</taxon>
        <taxon>Dikarya</taxon>
        <taxon>Ascomycota</taxon>
        <taxon>Pezizomycotina</taxon>
        <taxon>Sordariomycetes</taxon>
        <taxon>Hypocreomycetidae</taxon>
        <taxon>Hypocreales</taxon>
        <taxon>Stachybotryaceae</taxon>
        <taxon>Stachybotrys</taxon>
    </lineage>
</organism>
<gene>
    <name evidence="2" type="ORF">B0I35DRAFT_495471</name>
</gene>
<evidence type="ECO:0000313" key="2">
    <source>
        <dbReference type="EMBL" id="KAH7304332.1"/>
    </source>
</evidence>